<keyword evidence="4" id="KW-1185">Reference proteome</keyword>
<evidence type="ECO:0000313" key="4">
    <source>
        <dbReference type="Proteomes" id="UP000217696"/>
    </source>
</evidence>
<dbReference type="InterPro" id="IPR029069">
    <property type="entry name" value="HotDog_dom_sf"/>
</dbReference>
<dbReference type="InterPro" id="IPR040170">
    <property type="entry name" value="Cytosol_ACT"/>
</dbReference>
<dbReference type="KEGG" id="asoc:CB4_03667"/>
<dbReference type="GO" id="GO:0006637">
    <property type="term" value="P:acyl-CoA metabolic process"/>
    <property type="evidence" value="ECO:0007669"/>
    <property type="project" value="TreeGrafter"/>
</dbReference>
<sequence>MIQQTIPAKYVHESRTIKESMVLPPDTNHHGTMFGGEVMAYIDDVATIAATKHARHPVVTASTDSVDFLHPIKAGYAVRLESFVTWTHKTSMEIFVRIVSEDLLTGEKIVCATSFLTFVALDEAGKPISVPPIVPETPEEIALHESAPRRASVRRERRSESKVFAAEFGITNRG</sequence>
<proteinExistence type="inferred from homology"/>
<evidence type="ECO:0000256" key="2">
    <source>
        <dbReference type="ARBA" id="ARBA00022801"/>
    </source>
</evidence>
<accession>A0A0U4WM99</accession>
<organism evidence="3 4">
    <name type="scientific">Aneurinibacillus soli</name>
    <dbReference type="NCBI Taxonomy" id="1500254"/>
    <lineage>
        <taxon>Bacteria</taxon>
        <taxon>Bacillati</taxon>
        <taxon>Bacillota</taxon>
        <taxon>Bacilli</taxon>
        <taxon>Bacillales</taxon>
        <taxon>Paenibacillaceae</taxon>
        <taxon>Aneurinibacillus group</taxon>
        <taxon>Aneurinibacillus</taxon>
    </lineage>
</organism>
<name>A0A0U4WM99_9BACL</name>
<dbReference type="PANTHER" id="PTHR11049">
    <property type="entry name" value="ACYL COENZYME A THIOESTER HYDROLASE"/>
    <property type="match status" value="1"/>
</dbReference>
<reference evidence="3 4" key="1">
    <citation type="submission" date="2015-12" db="EMBL/GenBank/DDBJ databases">
        <title>Genome sequence of Aneurinibacillus soli.</title>
        <authorList>
            <person name="Lee J.S."/>
            <person name="Lee K.C."/>
            <person name="Kim K.K."/>
            <person name="Lee B.W."/>
        </authorList>
    </citation>
    <scope>NUCLEOTIDE SEQUENCE [LARGE SCALE GENOMIC DNA]</scope>
    <source>
        <strain evidence="3 4">CB4</strain>
    </source>
</reference>
<dbReference type="AlphaFoldDB" id="A0A0U4WM99"/>
<dbReference type="GO" id="GO:0052816">
    <property type="term" value="F:long-chain fatty acyl-CoA hydrolase activity"/>
    <property type="evidence" value="ECO:0007669"/>
    <property type="project" value="TreeGrafter"/>
</dbReference>
<dbReference type="OrthoDB" id="9791628at2"/>
<evidence type="ECO:0000313" key="3">
    <source>
        <dbReference type="EMBL" id="BAU29467.1"/>
    </source>
</evidence>
<dbReference type="GO" id="GO:0009062">
    <property type="term" value="P:fatty acid catabolic process"/>
    <property type="evidence" value="ECO:0007669"/>
    <property type="project" value="TreeGrafter"/>
</dbReference>
<gene>
    <name evidence="3" type="ORF">CB4_03667</name>
</gene>
<dbReference type="GO" id="GO:0005829">
    <property type="term" value="C:cytosol"/>
    <property type="evidence" value="ECO:0007669"/>
    <property type="project" value="TreeGrafter"/>
</dbReference>
<dbReference type="InterPro" id="IPR033120">
    <property type="entry name" value="HOTDOG_ACOT"/>
</dbReference>
<dbReference type="PANTHER" id="PTHR11049:SF24">
    <property type="entry name" value="CYTOSOLIC ACYL COENZYME A THIOESTER HYDROLASE"/>
    <property type="match status" value="1"/>
</dbReference>
<protein>
    <submittedName>
        <fullName evidence="3">Putative acyl-CoA thioester hydrolase</fullName>
        <ecNumber evidence="3">3.1.2.-</ecNumber>
    </submittedName>
</protein>
<comment type="similarity">
    <text evidence="1">Belongs to the acyl coenzyme A hydrolase family.</text>
</comment>
<keyword evidence="2 3" id="KW-0378">Hydrolase</keyword>
<evidence type="ECO:0000256" key="1">
    <source>
        <dbReference type="ARBA" id="ARBA00010458"/>
    </source>
</evidence>
<dbReference type="Gene3D" id="3.10.129.10">
    <property type="entry name" value="Hotdog Thioesterase"/>
    <property type="match status" value="1"/>
</dbReference>
<dbReference type="RefSeq" id="WP_096467144.1">
    <property type="nucleotide sequence ID" value="NZ_AP017312.1"/>
</dbReference>
<dbReference type="EC" id="3.1.2.-" evidence="3"/>
<dbReference type="SUPFAM" id="SSF54637">
    <property type="entry name" value="Thioesterase/thiol ester dehydrase-isomerase"/>
    <property type="match status" value="1"/>
</dbReference>
<dbReference type="Proteomes" id="UP000217696">
    <property type="component" value="Chromosome"/>
</dbReference>
<dbReference type="EMBL" id="AP017312">
    <property type="protein sequence ID" value="BAU29467.1"/>
    <property type="molecule type" value="Genomic_DNA"/>
</dbReference>
<dbReference type="PROSITE" id="PS51770">
    <property type="entry name" value="HOTDOG_ACOT"/>
    <property type="match status" value="1"/>
</dbReference>
<dbReference type="InterPro" id="IPR006683">
    <property type="entry name" value="Thioestr_dom"/>
</dbReference>
<dbReference type="Pfam" id="PF03061">
    <property type="entry name" value="4HBT"/>
    <property type="match status" value="1"/>
</dbReference>
<dbReference type="CDD" id="cd03442">
    <property type="entry name" value="BFIT_BACH"/>
    <property type="match status" value="1"/>
</dbReference>